<protein>
    <submittedName>
        <fullName evidence="4">DUF1631 family protein</fullName>
    </submittedName>
</protein>
<dbReference type="PANTHER" id="PTHR33121">
    <property type="entry name" value="CYCLIC DI-GMP PHOSPHODIESTERASE PDEF"/>
    <property type="match status" value="1"/>
</dbReference>
<name>A0A6P1DRJ4_9GAMM</name>
<reference evidence="4 5" key="2">
    <citation type="submission" date="2020-02" db="EMBL/GenBank/DDBJ databases">
        <title>Genome sequences of Thiorhodococcus mannitoliphagus and Thiorhodococcus minor, purple sulfur photosynthetic bacteria in the gammaproteobacterial family, Chromatiaceae.</title>
        <authorList>
            <person name="Aviles F.A."/>
            <person name="Meyer T.E."/>
            <person name="Kyndt J.A."/>
        </authorList>
    </citation>
    <scope>NUCLEOTIDE SEQUENCE [LARGE SCALE GENOMIC DNA]</scope>
    <source>
        <strain evidence="4 5">DSM 18266</strain>
    </source>
</reference>
<dbReference type="InterPro" id="IPR001633">
    <property type="entry name" value="EAL_dom"/>
</dbReference>
<evidence type="ECO:0000313" key="5">
    <source>
        <dbReference type="Proteomes" id="UP000471640"/>
    </source>
</evidence>
<dbReference type="CDD" id="cd01948">
    <property type="entry name" value="EAL"/>
    <property type="match status" value="1"/>
</dbReference>
<dbReference type="Proteomes" id="UP000471640">
    <property type="component" value="Unassembled WGS sequence"/>
</dbReference>
<feature type="domain" description="EAL" evidence="2">
    <location>
        <begin position="998"/>
        <end position="1254"/>
    </location>
</feature>
<dbReference type="InterPro" id="IPR035919">
    <property type="entry name" value="EAL_sf"/>
</dbReference>
<comment type="caution">
    <text evidence="4">The sequence shown here is derived from an EMBL/GenBank/DDBJ whole genome shotgun (WGS) entry which is preliminary data.</text>
</comment>
<evidence type="ECO:0000313" key="4">
    <source>
        <dbReference type="EMBL" id="NEX19793.1"/>
    </source>
</evidence>
<gene>
    <name evidence="4" type="ORF">G3480_05610</name>
</gene>
<dbReference type="RefSeq" id="WP_164652693.1">
    <property type="nucleotide sequence ID" value="NZ_JAAIJR010000016.1"/>
</dbReference>
<dbReference type="InterPro" id="IPR050706">
    <property type="entry name" value="Cyclic-di-GMP_PDE-like"/>
</dbReference>
<dbReference type="SMART" id="SM00052">
    <property type="entry name" value="EAL"/>
    <property type="match status" value="1"/>
</dbReference>
<dbReference type="InterPro" id="IPR012434">
    <property type="entry name" value="DUF1631"/>
</dbReference>
<dbReference type="InterPro" id="IPR029787">
    <property type="entry name" value="Nucleotide_cyclase"/>
</dbReference>
<dbReference type="PROSITE" id="PS50883">
    <property type="entry name" value="EAL"/>
    <property type="match status" value="1"/>
</dbReference>
<feature type="region of interest" description="Disordered" evidence="1">
    <location>
        <begin position="326"/>
        <end position="354"/>
    </location>
</feature>
<dbReference type="Gene3D" id="2.40.10.220">
    <property type="entry name" value="predicted glycosyltransferase like domains"/>
    <property type="match status" value="1"/>
</dbReference>
<dbReference type="PANTHER" id="PTHR33121:SF23">
    <property type="entry name" value="CYCLIC DI-GMP PHOSPHODIESTERASE PDEB"/>
    <property type="match status" value="1"/>
</dbReference>
<keyword evidence="5" id="KW-1185">Reference proteome</keyword>
<dbReference type="EMBL" id="JAAIJR010000016">
    <property type="protein sequence ID" value="NEX19793.1"/>
    <property type="molecule type" value="Genomic_DNA"/>
</dbReference>
<dbReference type="SUPFAM" id="SSF141868">
    <property type="entry name" value="EAL domain-like"/>
    <property type="match status" value="1"/>
</dbReference>
<dbReference type="SMART" id="SM00267">
    <property type="entry name" value="GGDEF"/>
    <property type="match status" value="1"/>
</dbReference>
<evidence type="ECO:0000259" key="3">
    <source>
        <dbReference type="PROSITE" id="PS50887"/>
    </source>
</evidence>
<proteinExistence type="predicted"/>
<evidence type="ECO:0000259" key="2">
    <source>
        <dbReference type="PROSITE" id="PS50883"/>
    </source>
</evidence>
<reference evidence="5" key="1">
    <citation type="journal article" date="2020" name="Microbiol. Resour. Announc.">
        <title>Draft Genome Sequences of Thiorhodococcus mannitoliphagus and Thiorhodococcus minor, Purple Sulfur Photosynthetic Bacteria in the Gammaproteobacterial Family Chromatiaceae.</title>
        <authorList>
            <person name="Aviles F.A."/>
            <person name="Meyer T.E."/>
            <person name="Kyndt J.A."/>
        </authorList>
    </citation>
    <scope>NUCLEOTIDE SEQUENCE [LARGE SCALE GENOMIC DNA]</scope>
    <source>
        <strain evidence="5">DSM 18266</strain>
    </source>
</reference>
<dbReference type="GO" id="GO:0071111">
    <property type="term" value="F:cyclic-guanylate-specific phosphodiesterase activity"/>
    <property type="evidence" value="ECO:0007669"/>
    <property type="project" value="InterPro"/>
</dbReference>
<dbReference type="InterPro" id="IPR043128">
    <property type="entry name" value="Rev_trsase/Diguanyl_cyclase"/>
</dbReference>
<dbReference type="SUPFAM" id="SSF55073">
    <property type="entry name" value="Nucleotide cyclase"/>
    <property type="match status" value="1"/>
</dbReference>
<sequence length="1256" mass="139268">MNETRHLERRRYLRHGVELMGKTLTPDGQGVPFSVLDICLGGLRLSTMEATAHLGWRNGERHDIQIQLAEDGQVLEATIEVLWRDESLIGARFTGLKEPERQRLSVFVVGLRGDHRRDWQPLDREAAAAAKGILLDLVSQHLPSLLSRMLERTLAALWQRQEHAPSAVTQAVWENDLSLLTDQQLQERLPQAILAAVLENLEQLDVIEVASPATAQAQDMGTSNQLALLDPEIFETWLVKLDCAERLAETLSEPLSDLCSRTAPWCDDSKLAIMPLRFIEILVQALTEIGMSDVVLRPLLLCARAHVSEALWELYRSLLQAIPAPGGTMTKRPAATGAEPGGRPGNSAVSAQTSEDAAIAQPVLSAASEIDHAVSDQGPTAAAPETGMDFSGMLEGLHRLALDPSSQPPPSINVESMAAWRHWVEGLGAEQLKRLPSRRLHERASLAERFLAEMLADEAVVPGFKGIVERLSLHLLAMAIDETDALVAETHPLTNIIDLLDQISRFLPNGRRDHPAFHQEFDKLVQRTAATNAHDQSALSRLAERLNAVEAHLSSLSRSSLSHGAQRCALDERARLAREHVREQLNRAFTGRRIHRTLWELLDLAWRSLLESLCIDADLDADSEPESWQRHWDLLWDVHLATGGDRDPGDRAPANPERVLQQVRQILKGRDVPQHVIDPLIAGIEVAIQHVDTDSMPAEEYRTFAKLEPSPGDEPDTPPLGLDEERWRSGSQVVDAVSIGAILWLRDKDSLRAMRLIWRSTDGSRLGLADPLSDKRIKVLRRSQLVKALLKSRAKTQPTADQKLTQRCEEALLTRFQARLQPIREAQAMPEPATHARMRALLAEMLLATEESRSRTLLGVVELDRFEFLSAHHGLRLEQEIMAAVAAIVAQQLPDLRCVADLGKGRFGLLHSIAHRSEAAELGERLRARIQADLLKTLALDLRLSLSLGLALPEEGRDDAESLLSAANLACLAARHQGGDRTVLFGEGDAAIQEYLAQMRTFISAESAIKAQRNRLRCQRIVPIDPASGDTHHHEILLSVYEEDGSPMALLDFISAAESLQLMREVDAQVIAATLEWLHRHPQEALELGGVAINLSGQSLSDPRLVESIREQLERWAILPQQVSFEVTETAAIADLDCAITLLTGLRAMGCRIALDDFGSGLSSYDYLKRLPVDYVKIDGTFIKDILNSPEDREIVRSFNTIAHFMGKQTIAEYVENADILAALHEIGVDYAQGYGIERPRFLDEHAKPETRAAMP</sequence>
<organism evidence="4 5">
    <name type="scientific">Thiorhodococcus mannitoliphagus</name>
    <dbReference type="NCBI Taxonomy" id="329406"/>
    <lineage>
        <taxon>Bacteria</taxon>
        <taxon>Pseudomonadati</taxon>
        <taxon>Pseudomonadota</taxon>
        <taxon>Gammaproteobacteria</taxon>
        <taxon>Chromatiales</taxon>
        <taxon>Chromatiaceae</taxon>
        <taxon>Thiorhodococcus</taxon>
    </lineage>
</organism>
<dbReference type="InterPro" id="IPR009875">
    <property type="entry name" value="PilZ_domain"/>
</dbReference>
<dbReference type="PROSITE" id="PS50887">
    <property type="entry name" value="GGDEF"/>
    <property type="match status" value="1"/>
</dbReference>
<feature type="domain" description="GGDEF" evidence="3">
    <location>
        <begin position="854"/>
        <end position="987"/>
    </location>
</feature>
<dbReference type="InterPro" id="IPR000160">
    <property type="entry name" value="GGDEF_dom"/>
</dbReference>
<dbReference type="Gene3D" id="3.30.70.270">
    <property type="match status" value="1"/>
</dbReference>
<dbReference type="SUPFAM" id="SSF141371">
    <property type="entry name" value="PilZ domain-like"/>
    <property type="match status" value="1"/>
</dbReference>
<dbReference type="GO" id="GO:0035438">
    <property type="term" value="F:cyclic-di-GMP binding"/>
    <property type="evidence" value="ECO:0007669"/>
    <property type="project" value="InterPro"/>
</dbReference>
<dbReference type="Pfam" id="PF07793">
    <property type="entry name" value="DUF1631"/>
    <property type="match status" value="2"/>
</dbReference>
<dbReference type="Pfam" id="PF00990">
    <property type="entry name" value="GGDEF"/>
    <property type="match status" value="1"/>
</dbReference>
<accession>A0A6P1DRJ4</accession>
<dbReference type="Gene3D" id="3.20.20.450">
    <property type="entry name" value="EAL domain"/>
    <property type="match status" value="1"/>
</dbReference>
<evidence type="ECO:0000256" key="1">
    <source>
        <dbReference type="SAM" id="MobiDB-lite"/>
    </source>
</evidence>
<dbReference type="Pfam" id="PF00563">
    <property type="entry name" value="EAL"/>
    <property type="match status" value="1"/>
</dbReference>
<dbReference type="Pfam" id="PF07238">
    <property type="entry name" value="PilZ"/>
    <property type="match status" value="1"/>
</dbReference>
<dbReference type="AlphaFoldDB" id="A0A6P1DRJ4"/>